<sequence length="1162" mass="130595">MANLVVKQSMLPRVTGSAGSSLLTPRSFGQSLFHPLFHVWGLQEFCWDAVSNKRALEEVWEEVTKNLRKYHTKLAVHQNSDNGSFYFEEGERVLLETHFLCNKAAQFRVKLAPKFMGPFWIKIFLTPVTGLIEECRNSGSFKKANLCQLKMSSSIRGGIFGFSNIPAWMIYFLDAAGRKLFGSVLCWMLRKESHLHLGVPLRWRIVGGPAENWPFSTRFLMAAACFKKLPLLNSVLKLLRVRHEILTFYKVTSTEWCHSAQLAIDPMSDMANAVSARLHLRAAPSLGGLRSPAAIPDGATSYLGATRPESETRREFGQIICTVSNRKTVFTSEAAYIKAVHDKVSAFEINLRKKSLPPPANILTGAMSDMRPVNEVSMELRQITRAVETGYPRENPLTGGIARVFVSMPFRSMSSPVSFTTFGVACTPASRSMASTCSTNSRYFVVALDCISSFPRSVTHMSHGASFKDLALYTLKYELTLISHVVKWIETSSILLHRALTGRLKRRESRLRPVPSSPVVVLNVQGTECKGDANTFFFPSKYPVALTREASRLTARAMPETPRISRVSILDKLEFKNMYVNDKVDVKHVYTEVDFAIGSQFVRYALDDSEPIADWKGNKYRILYYQPISAIEVSMGQRRDEGAGEIGNFLENPLTNCIVQHDSCMRKSGTVEPSLHVGCNVPFLCSYVLLMSRDWLLPQRVASVTPLLAVWNSLLVSFPVYYWLRVVQGASYKLRSNCKPNFSVHMFDIYIVLKRTHEMFLSLHMRDARNFANTFCQLFRLHCRVYIRLFGNSDFRTGDLTTVEAKPAGWWAVGVYGSHTARVRAGEEDSSSRRRRQRSTPVSDRVPDTHCGAVGRGVSELRARRDAEWMCARRHGYASPTLRRPTLAPAPSTLAHTRRLKSPPGGGADVHAASQCCEHALYTSRKMLDKVAPLPSPGVSAASMLCTPAGKSCPTSITISNCCVRAAYTRRTKLPYCHYQESVMRACQVHKLIKWPVCSGGENVGRISPTISRHVYLPRLSASESRTCHRRSIGKMTAEPNAADRPNMPPSHFTIAMHSIFASCLACGVEDLSDMRVRMSPLGLTLLYTFNTQTTLNQTVPRHAEALVYTELWSLAYKPLNWRNFAIPKYKCMMIDRCGFLFPLQIITTKLDGYFKWKKRVV</sequence>
<protein>
    <submittedName>
        <fullName evidence="2">Uncharacterized protein</fullName>
    </submittedName>
</protein>
<name>A0ABQ9GT77_9NEOP</name>
<reference evidence="2 3" key="1">
    <citation type="submission" date="2023-02" db="EMBL/GenBank/DDBJ databases">
        <title>LHISI_Scaffold_Assembly.</title>
        <authorList>
            <person name="Stuart O.P."/>
            <person name="Cleave R."/>
            <person name="Magrath M.J.L."/>
            <person name="Mikheyev A.S."/>
        </authorList>
    </citation>
    <scope>NUCLEOTIDE SEQUENCE [LARGE SCALE GENOMIC DNA]</scope>
    <source>
        <strain evidence="2">Daus_M_001</strain>
        <tissue evidence="2">Leg muscle</tissue>
    </source>
</reference>
<organism evidence="2 3">
    <name type="scientific">Dryococelus australis</name>
    <dbReference type="NCBI Taxonomy" id="614101"/>
    <lineage>
        <taxon>Eukaryota</taxon>
        <taxon>Metazoa</taxon>
        <taxon>Ecdysozoa</taxon>
        <taxon>Arthropoda</taxon>
        <taxon>Hexapoda</taxon>
        <taxon>Insecta</taxon>
        <taxon>Pterygota</taxon>
        <taxon>Neoptera</taxon>
        <taxon>Polyneoptera</taxon>
        <taxon>Phasmatodea</taxon>
        <taxon>Verophasmatodea</taxon>
        <taxon>Anareolatae</taxon>
        <taxon>Phasmatidae</taxon>
        <taxon>Eurycanthinae</taxon>
        <taxon>Dryococelus</taxon>
    </lineage>
</organism>
<dbReference type="EMBL" id="JARBHB010000009">
    <property type="protein sequence ID" value="KAJ8875208.1"/>
    <property type="molecule type" value="Genomic_DNA"/>
</dbReference>
<proteinExistence type="predicted"/>
<accession>A0ABQ9GT77</accession>
<gene>
    <name evidence="2" type="ORF">PR048_023103</name>
</gene>
<dbReference type="Proteomes" id="UP001159363">
    <property type="component" value="Chromosome 8"/>
</dbReference>
<evidence type="ECO:0000256" key="1">
    <source>
        <dbReference type="SAM" id="MobiDB-lite"/>
    </source>
</evidence>
<comment type="caution">
    <text evidence="2">The sequence shown here is derived from an EMBL/GenBank/DDBJ whole genome shotgun (WGS) entry which is preliminary data.</text>
</comment>
<evidence type="ECO:0000313" key="3">
    <source>
        <dbReference type="Proteomes" id="UP001159363"/>
    </source>
</evidence>
<evidence type="ECO:0000313" key="2">
    <source>
        <dbReference type="EMBL" id="KAJ8875208.1"/>
    </source>
</evidence>
<feature type="region of interest" description="Disordered" evidence="1">
    <location>
        <begin position="823"/>
        <end position="849"/>
    </location>
</feature>
<keyword evidence="3" id="KW-1185">Reference proteome</keyword>